<evidence type="ECO:0000313" key="2">
    <source>
        <dbReference type="RefSeq" id="XP_042610159.1"/>
    </source>
</evidence>
<dbReference type="PANTHER" id="PTHR15955">
    <property type="entry name" value="RWD DOMAIN CONTAINING PROTEIN 2"/>
    <property type="match status" value="1"/>
</dbReference>
<dbReference type="InterPro" id="IPR017359">
    <property type="entry name" value="Phi-like"/>
</dbReference>
<evidence type="ECO:0000259" key="1">
    <source>
        <dbReference type="Pfam" id="PF05773"/>
    </source>
</evidence>
<name>A0A9Q9XY49_CYPCA</name>
<dbReference type="KEGG" id="ccar:122143653"/>
<dbReference type="RefSeq" id="XP_042610159.1">
    <property type="nucleotide sequence ID" value="XM_042754225.1"/>
</dbReference>
<dbReference type="OrthoDB" id="432412at2759"/>
<organism evidence="2">
    <name type="scientific">Cyprinus carpio</name>
    <name type="common">Common carp</name>
    <dbReference type="NCBI Taxonomy" id="7962"/>
    <lineage>
        <taxon>Eukaryota</taxon>
        <taxon>Metazoa</taxon>
        <taxon>Chordata</taxon>
        <taxon>Craniata</taxon>
        <taxon>Vertebrata</taxon>
        <taxon>Euteleostomi</taxon>
        <taxon>Actinopterygii</taxon>
        <taxon>Neopterygii</taxon>
        <taxon>Teleostei</taxon>
        <taxon>Ostariophysi</taxon>
        <taxon>Cypriniformes</taxon>
        <taxon>Cyprinidae</taxon>
        <taxon>Cyprininae</taxon>
        <taxon>Cyprinus</taxon>
    </lineage>
</organism>
<accession>A0A9Q9XY49</accession>
<proteinExistence type="predicted"/>
<dbReference type="Proteomes" id="UP001155660">
    <property type="component" value="Unplaced"/>
</dbReference>
<dbReference type="GeneID" id="122143653"/>
<sequence length="149" mass="17019">MTCSEEAEAQFAEIELLLSMFPSEEELQVDELSHAELRAYVEGSAHTPPSIRPQFNIKLKVENPAVSITLLCTYPTDYPKVLPDIAVRVKVLTWKRIMIRHREDVPFDNTWTEERTDSLRKFTGFHEASFDTHGTRGKSMDLGQLLSVP</sequence>
<reference evidence="2" key="1">
    <citation type="submission" date="2025-08" db="UniProtKB">
        <authorList>
            <consortium name="RefSeq"/>
        </authorList>
    </citation>
    <scope>IDENTIFICATION</scope>
    <source>
        <tissue evidence="2">Muscle</tissue>
    </source>
</reference>
<dbReference type="InterPro" id="IPR006575">
    <property type="entry name" value="RWD_dom"/>
</dbReference>
<gene>
    <name evidence="2" type="primary">LOC122143653</name>
</gene>
<dbReference type="PANTHER" id="PTHR15955:SF8">
    <property type="entry name" value="RWD DOMAIN-CONTAINING PROTEIN 2B-RELATED"/>
    <property type="match status" value="1"/>
</dbReference>
<feature type="domain" description="RWD" evidence="1">
    <location>
        <begin position="8"/>
        <end position="91"/>
    </location>
</feature>
<dbReference type="Pfam" id="PF05773">
    <property type="entry name" value="RWD"/>
    <property type="match status" value="1"/>
</dbReference>
<dbReference type="AlphaFoldDB" id="A0A9Q9XY49"/>
<protein>
    <submittedName>
        <fullName evidence="2">RWD domain-containing protein 2B-like</fullName>
    </submittedName>
</protein>